<gene>
    <name evidence="6" type="ORF">K239x_57430</name>
</gene>
<evidence type="ECO:0000313" key="7">
    <source>
        <dbReference type="Proteomes" id="UP000319817"/>
    </source>
</evidence>
<dbReference type="PRINTS" id="PR00411">
    <property type="entry name" value="PNDRDTASEI"/>
</dbReference>
<keyword evidence="7" id="KW-1185">Reference proteome</keyword>
<evidence type="ECO:0000256" key="2">
    <source>
        <dbReference type="ARBA" id="ARBA00022630"/>
    </source>
</evidence>
<dbReference type="Gene3D" id="3.50.50.60">
    <property type="entry name" value="FAD/NAD(P)-binding domain"/>
    <property type="match status" value="1"/>
</dbReference>
<protein>
    <submittedName>
        <fullName evidence="6">Putative FAD-binding dehydrogenase</fullName>
    </submittedName>
</protein>
<dbReference type="InterPro" id="IPR036188">
    <property type="entry name" value="FAD/NAD-bd_sf"/>
</dbReference>
<dbReference type="Proteomes" id="UP000319817">
    <property type="component" value="Chromosome"/>
</dbReference>
<evidence type="ECO:0000259" key="5">
    <source>
        <dbReference type="Pfam" id="PF22780"/>
    </source>
</evidence>
<dbReference type="InterPro" id="IPR055178">
    <property type="entry name" value="RsdA/BaiN/AoA(So)-like_dom"/>
</dbReference>
<name>A0A517P2Y1_9BACT</name>
<dbReference type="PANTHER" id="PTHR42887:SF2">
    <property type="entry name" value="OS12G0638800 PROTEIN"/>
    <property type="match status" value="1"/>
</dbReference>
<dbReference type="InterPro" id="IPR004792">
    <property type="entry name" value="BaiN-like"/>
</dbReference>
<evidence type="ECO:0000259" key="4">
    <source>
        <dbReference type="Pfam" id="PF03486"/>
    </source>
</evidence>
<dbReference type="NCBIfam" id="TIGR00275">
    <property type="entry name" value="aminoacetone oxidase family FAD-binding enzyme"/>
    <property type="match status" value="1"/>
</dbReference>
<dbReference type="Pfam" id="PF03486">
    <property type="entry name" value="HI0933_like"/>
    <property type="match status" value="1"/>
</dbReference>
<keyword evidence="3" id="KW-0274">FAD</keyword>
<dbReference type="InterPro" id="IPR057661">
    <property type="entry name" value="RsdA/BaiN/AoA(So)_Rossmann"/>
</dbReference>
<evidence type="ECO:0000313" key="6">
    <source>
        <dbReference type="EMBL" id="QDT13723.1"/>
    </source>
</evidence>
<organism evidence="6 7">
    <name type="scientific">Stieleria marina</name>
    <dbReference type="NCBI Taxonomy" id="1930275"/>
    <lineage>
        <taxon>Bacteria</taxon>
        <taxon>Pseudomonadati</taxon>
        <taxon>Planctomycetota</taxon>
        <taxon>Planctomycetia</taxon>
        <taxon>Pirellulales</taxon>
        <taxon>Pirellulaceae</taxon>
        <taxon>Stieleria</taxon>
    </lineage>
</organism>
<feature type="domain" description="RsdA/BaiN/AoA(So)-like Rossmann fold-like" evidence="4">
    <location>
        <begin position="5"/>
        <end position="408"/>
    </location>
</feature>
<dbReference type="InterPro" id="IPR023166">
    <property type="entry name" value="BaiN-like_dom_sf"/>
</dbReference>
<dbReference type="EMBL" id="CP036526">
    <property type="protein sequence ID" value="QDT13723.1"/>
    <property type="molecule type" value="Genomic_DNA"/>
</dbReference>
<accession>A0A517P2Y1</accession>
<proteinExistence type="predicted"/>
<sequence length="419" mass="44575">MQPLRIIVIGAGAAGMVAAAEAARRGASVILLEKNTKTGVKILMSGGTRCNLTHDTDARGITDSFGHAKRFLQKSVGSFPPRDVVEMFNRLGVPTKREVSGKIFPESNRAIDVRDALHNAVVRSGTEIRLQSPVQSVTRENNIWHVVTEHETLQADRVIVTAGGRSWPGCGTTGDAYAWLKKLGHTIVTTRPALVPLVGGHAWTKELSGITLDDCVASVRSVGAKAKKKPLIERRSSWLFTHFGFSGPAAMDVSGTITAASSLKDVQLTLDLLPGVPVSELEAVLSDRSGDGGRRKVATVFSQWLPGRLVDALAVQSGGNVSIAELPAAVMQRWIENTKRLHMPVNGTRGFAKAEVTAGGVALKEVDPRTMASRIVDDLFIAGEVLDVDGWIGGYNFQAAFATGRSAAIGATATGDRTD</sequence>
<keyword evidence="2" id="KW-0285">Flavoprotein</keyword>
<dbReference type="SUPFAM" id="SSF160996">
    <property type="entry name" value="HI0933 insert domain-like"/>
    <property type="match status" value="1"/>
</dbReference>
<dbReference type="PANTHER" id="PTHR42887">
    <property type="entry name" value="OS12G0638800 PROTEIN"/>
    <property type="match status" value="1"/>
</dbReference>
<dbReference type="AlphaFoldDB" id="A0A517P2Y1"/>
<dbReference type="Pfam" id="PF22780">
    <property type="entry name" value="HI0933_like_1st"/>
    <property type="match status" value="1"/>
</dbReference>
<dbReference type="SUPFAM" id="SSF51905">
    <property type="entry name" value="FAD/NAD(P)-binding domain"/>
    <property type="match status" value="1"/>
</dbReference>
<dbReference type="Gene3D" id="2.40.30.10">
    <property type="entry name" value="Translation factors"/>
    <property type="match status" value="1"/>
</dbReference>
<dbReference type="Gene3D" id="1.10.8.260">
    <property type="entry name" value="HI0933 insert domain-like"/>
    <property type="match status" value="1"/>
</dbReference>
<comment type="cofactor">
    <cofactor evidence="1">
        <name>FAD</name>
        <dbReference type="ChEBI" id="CHEBI:57692"/>
    </cofactor>
</comment>
<feature type="domain" description="RsdA/BaiN/AoA(So)-like insert" evidence="5">
    <location>
        <begin position="191"/>
        <end position="356"/>
    </location>
</feature>
<evidence type="ECO:0000256" key="3">
    <source>
        <dbReference type="ARBA" id="ARBA00022827"/>
    </source>
</evidence>
<reference evidence="6 7" key="1">
    <citation type="submission" date="2019-02" db="EMBL/GenBank/DDBJ databases">
        <title>Deep-cultivation of Planctomycetes and their phenomic and genomic characterization uncovers novel biology.</title>
        <authorList>
            <person name="Wiegand S."/>
            <person name="Jogler M."/>
            <person name="Boedeker C."/>
            <person name="Pinto D."/>
            <person name="Vollmers J."/>
            <person name="Rivas-Marin E."/>
            <person name="Kohn T."/>
            <person name="Peeters S.H."/>
            <person name="Heuer A."/>
            <person name="Rast P."/>
            <person name="Oberbeckmann S."/>
            <person name="Bunk B."/>
            <person name="Jeske O."/>
            <person name="Meyerdierks A."/>
            <person name="Storesund J.E."/>
            <person name="Kallscheuer N."/>
            <person name="Luecker S."/>
            <person name="Lage O.M."/>
            <person name="Pohl T."/>
            <person name="Merkel B.J."/>
            <person name="Hornburger P."/>
            <person name="Mueller R.-W."/>
            <person name="Bruemmer F."/>
            <person name="Labrenz M."/>
            <person name="Spormann A.M."/>
            <person name="Op den Camp H."/>
            <person name="Overmann J."/>
            <person name="Amann R."/>
            <person name="Jetten M.S.M."/>
            <person name="Mascher T."/>
            <person name="Medema M.H."/>
            <person name="Devos D.P."/>
            <person name="Kaster A.-K."/>
            <person name="Ovreas L."/>
            <person name="Rohde M."/>
            <person name="Galperin M.Y."/>
            <person name="Jogler C."/>
        </authorList>
    </citation>
    <scope>NUCLEOTIDE SEQUENCE [LARGE SCALE GENOMIC DNA]</scope>
    <source>
        <strain evidence="6 7">K23_9</strain>
    </source>
</reference>
<evidence type="ECO:0000256" key="1">
    <source>
        <dbReference type="ARBA" id="ARBA00001974"/>
    </source>
</evidence>